<sequence length="249" mass="28532">MTNEKLISFDLRADFGFFKKPEHNDGILLSYNMLHKPALLGILGAIAGMEGYQKKGELPAYYRKLRDMLVGIQPLDHENGHFRKTTVKYSNTVGYANEDGPLLVEETMVIQPAYRCYLLLDLSNPDHQMLYDQLASGNATFIPYMGKNEYQAWIDGNITVYRHQPVQPPESYNITSLFIKSSAIQVPESIPYGSFCYFEELPIGFNEELMQYKLSNFAFTTWSLNPDQPIPGLYQLTSEETEQQIIQLF</sequence>
<dbReference type="EMBL" id="QFFJ01000001">
    <property type="protein sequence ID" value="RBL91808.1"/>
    <property type="molecule type" value="Genomic_DNA"/>
</dbReference>
<gene>
    <name evidence="2" type="ORF">DF182_04180</name>
</gene>
<keyword evidence="1" id="KW-0051">Antiviral defense</keyword>
<accession>A0A365Y0F9</accession>
<dbReference type="OrthoDB" id="5363158at2"/>
<reference evidence="2 3" key="1">
    <citation type="submission" date="2018-05" db="EMBL/GenBank/DDBJ databases">
        <title>Chitinophaga sp. K3CV102501T nov., isolated from isolated from a monsoon evergreen broad-leaved forest soil.</title>
        <authorList>
            <person name="Lv Y."/>
        </authorList>
    </citation>
    <scope>NUCLEOTIDE SEQUENCE [LARGE SCALE GENOMIC DNA]</scope>
    <source>
        <strain evidence="2 3">GDMCC 1.1325</strain>
    </source>
</reference>
<dbReference type="Proteomes" id="UP000253410">
    <property type="component" value="Unassembled WGS sequence"/>
</dbReference>
<dbReference type="GO" id="GO:0051607">
    <property type="term" value="P:defense response to virus"/>
    <property type="evidence" value="ECO:0007669"/>
    <property type="project" value="UniProtKB-KW"/>
</dbReference>
<protein>
    <submittedName>
        <fullName evidence="2">Type I-B CRISPR-associated protein Cas5</fullName>
    </submittedName>
</protein>
<evidence type="ECO:0000313" key="3">
    <source>
        <dbReference type="Proteomes" id="UP000253410"/>
    </source>
</evidence>
<comment type="caution">
    <text evidence="2">The sequence shown here is derived from an EMBL/GenBank/DDBJ whole genome shotgun (WGS) entry which is preliminary data.</text>
</comment>
<dbReference type="NCBIfam" id="TIGR02593">
    <property type="entry name" value="CRISPR_cas5"/>
    <property type="match status" value="1"/>
</dbReference>
<proteinExistence type="predicted"/>
<organism evidence="2 3">
    <name type="scientific">Chitinophaga flava</name>
    <dbReference type="NCBI Taxonomy" id="2259036"/>
    <lineage>
        <taxon>Bacteria</taxon>
        <taxon>Pseudomonadati</taxon>
        <taxon>Bacteroidota</taxon>
        <taxon>Chitinophagia</taxon>
        <taxon>Chitinophagales</taxon>
        <taxon>Chitinophagaceae</taxon>
        <taxon>Chitinophaga</taxon>
    </lineage>
</organism>
<dbReference type="RefSeq" id="WP_113614409.1">
    <property type="nucleotide sequence ID" value="NZ_QFFJ01000001.1"/>
</dbReference>
<dbReference type="InterPro" id="IPR013422">
    <property type="entry name" value="CRISPR-assoc_prot_Cas5_N"/>
</dbReference>
<evidence type="ECO:0000313" key="2">
    <source>
        <dbReference type="EMBL" id="RBL91808.1"/>
    </source>
</evidence>
<evidence type="ECO:0000256" key="1">
    <source>
        <dbReference type="ARBA" id="ARBA00023118"/>
    </source>
</evidence>
<keyword evidence="3" id="KW-1185">Reference proteome</keyword>
<name>A0A365Y0F9_9BACT</name>
<dbReference type="AlphaFoldDB" id="A0A365Y0F9"/>